<accession>A0A6J4T2H8</accession>
<dbReference type="AlphaFoldDB" id="A0A6J4T2H8"/>
<gene>
    <name evidence="3" type="ORF">AVDCRST_MAG17-2020</name>
</gene>
<organism evidence="3">
    <name type="scientific">uncultured Solirubrobacterales bacterium</name>
    <dbReference type="NCBI Taxonomy" id="768556"/>
    <lineage>
        <taxon>Bacteria</taxon>
        <taxon>Bacillati</taxon>
        <taxon>Actinomycetota</taxon>
        <taxon>Thermoleophilia</taxon>
        <taxon>Solirubrobacterales</taxon>
        <taxon>environmental samples</taxon>
    </lineage>
</organism>
<dbReference type="CDD" id="cd06558">
    <property type="entry name" value="crotonase-like"/>
    <property type="match status" value="1"/>
</dbReference>
<evidence type="ECO:0000313" key="3">
    <source>
        <dbReference type="EMBL" id="CAA9511348.1"/>
    </source>
</evidence>
<proteinExistence type="inferred from homology"/>
<dbReference type="SUPFAM" id="SSF52096">
    <property type="entry name" value="ClpP/crotonase"/>
    <property type="match status" value="1"/>
</dbReference>
<evidence type="ECO:0000256" key="2">
    <source>
        <dbReference type="SAM" id="MobiDB-lite"/>
    </source>
</evidence>
<dbReference type="EMBL" id="CADCVV010000159">
    <property type="protein sequence ID" value="CAA9511348.1"/>
    <property type="molecule type" value="Genomic_DNA"/>
</dbReference>
<dbReference type="EC" id="4.2.1.17" evidence="3"/>
<comment type="similarity">
    <text evidence="1">Belongs to the enoyl-CoA hydratase/isomerase family.</text>
</comment>
<keyword evidence="3" id="KW-0456">Lyase</keyword>
<protein>
    <submittedName>
        <fullName evidence="3">Enoyl-CoA hydratase</fullName>
        <ecNumber evidence="3">4.2.1.17</ecNumber>
    </submittedName>
</protein>
<dbReference type="GO" id="GO:0004300">
    <property type="term" value="F:enoyl-CoA hydratase activity"/>
    <property type="evidence" value="ECO:0007669"/>
    <property type="project" value="UniProtKB-EC"/>
</dbReference>
<dbReference type="PANTHER" id="PTHR43802">
    <property type="entry name" value="ENOYL-COA HYDRATASE"/>
    <property type="match status" value="1"/>
</dbReference>
<sequence length="305" mass="32963">MNDPETLTYQVTGGVARITLDRPERGNGITRRLVTELERCVEQADLDPAVHVILLAGNGKGFCGGYDLVESAEGSGRLGEEAVAPPSGSPLDPATTAANHDPNGTWDPMVDHAMMSRNVRAFMSLFHCGKPVVCRVHGFCVAGGTDMALCSDLLVIAADAKIGYPPARVWGSPTTAMWAYRLGPQRAKRLLFTGDSLSGAEALEWGLAVEAPPPERLEERTEVLVERIARMPVNQLRMMKLLVNQSLYAQGLHATQLIGTVFDGITRHTEEGYAFQRRAAEAGFRAAVRERDEPFGDAGSSTFKG</sequence>
<evidence type="ECO:0000256" key="1">
    <source>
        <dbReference type="ARBA" id="ARBA00005254"/>
    </source>
</evidence>
<dbReference type="PANTHER" id="PTHR43802:SF1">
    <property type="entry name" value="IP11341P-RELATED"/>
    <property type="match status" value="1"/>
</dbReference>
<dbReference type="Pfam" id="PF00378">
    <property type="entry name" value="ECH_1"/>
    <property type="match status" value="2"/>
</dbReference>
<dbReference type="InterPro" id="IPR029045">
    <property type="entry name" value="ClpP/crotonase-like_dom_sf"/>
</dbReference>
<dbReference type="NCBIfam" id="NF006128">
    <property type="entry name" value="PRK08272.1"/>
    <property type="match status" value="1"/>
</dbReference>
<reference evidence="3" key="1">
    <citation type="submission" date="2020-02" db="EMBL/GenBank/DDBJ databases">
        <authorList>
            <person name="Meier V. D."/>
        </authorList>
    </citation>
    <scope>NUCLEOTIDE SEQUENCE</scope>
    <source>
        <strain evidence="3">AVDCRST_MAG17</strain>
    </source>
</reference>
<dbReference type="InterPro" id="IPR001753">
    <property type="entry name" value="Enoyl-CoA_hydra/iso"/>
</dbReference>
<name>A0A6J4T2H8_9ACTN</name>
<dbReference type="Gene3D" id="3.90.226.10">
    <property type="entry name" value="2-enoyl-CoA Hydratase, Chain A, domain 1"/>
    <property type="match status" value="1"/>
</dbReference>
<feature type="region of interest" description="Disordered" evidence="2">
    <location>
        <begin position="77"/>
        <end position="103"/>
    </location>
</feature>